<dbReference type="PANTHER" id="PTHR13832:SF827">
    <property type="entry name" value="PROTEIN PHOSPHATASE 1L"/>
    <property type="match status" value="1"/>
</dbReference>
<name>B1WV81_CROS5</name>
<feature type="region of interest" description="Disordered" evidence="1">
    <location>
        <begin position="277"/>
        <end position="297"/>
    </location>
</feature>
<accession>B1WV81</accession>
<feature type="region of interest" description="Disordered" evidence="1">
    <location>
        <begin position="619"/>
        <end position="639"/>
    </location>
</feature>
<dbReference type="AlphaFoldDB" id="B1WV81"/>
<dbReference type="Gene3D" id="3.60.40.10">
    <property type="entry name" value="PPM-type phosphatase domain"/>
    <property type="match status" value="1"/>
</dbReference>
<protein>
    <recommendedName>
        <fullName evidence="3">PPM-type phosphatase domain-containing protein</fullName>
    </recommendedName>
</protein>
<proteinExistence type="predicted"/>
<feature type="transmembrane region" description="Helical" evidence="2">
    <location>
        <begin position="587"/>
        <end position="609"/>
    </location>
</feature>
<dbReference type="RefSeq" id="WP_009547389.1">
    <property type="nucleotide sequence ID" value="NC_010546.1"/>
</dbReference>
<evidence type="ECO:0000256" key="1">
    <source>
        <dbReference type="SAM" id="MobiDB-lite"/>
    </source>
</evidence>
<feature type="domain" description="PPM-type phosphatase" evidence="3">
    <location>
        <begin position="265"/>
        <end position="525"/>
    </location>
</feature>
<dbReference type="InterPro" id="IPR015655">
    <property type="entry name" value="PP2C"/>
</dbReference>
<keyword evidence="5" id="KW-1185">Reference proteome</keyword>
<dbReference type="InterPro" id="IPR036457">
    <property type="entry name" value="PPM-type-like_dom_sf"/>
</dbReference>
<evidence type="ECO:0000256" key="2">
    <source>
        <dbReference type="SAM" id="Phobius"/>
    </source>
</evidence>
<dbReference type="Pfam" id="PF13672">
    <property type="entry name" value="PP2C_2"/>
    <property type="match status" value="1"/>
</dbReference>
<evidence type="ECO:0000313" key="5">
    <source>
        <dbReference type="Proteomes" id="UP000001203"/>
    </source>
</evidence>
<keyword evidence="2" id="KW-0472">Membrane</keyword>
<dbReference type="SMART" id="SM00331">
    <property type="entry name" value="PP2C_SIG"/>
    <property type="match status" value="1"/>
</dbReference>
<dbReference type="STRING" id="43989.cce_2930"/>
<dbReference type="KEGG" id="cyt:cce_2930"/>
<dbReference type="eggNOG" id="COG0631">
    <property type="taxonomic scope" value="Bacteria"/>
</dbReference>
<dbReference type="PROSITE" id="PS51746">
    <property type="entry name" value="PPM_2"/>
    <property type="match status" value="1"/>
</dbReference>
<dbReference type="InterPro" id="IPR001932">
    <property type="entry name" value="PPM-type_phosphatase-like_dom"/>
</dbReference>
<dbReference type="PANTHER" id="PTHR13832">
    <property type="entry name" value="PROTEIN PHOSPHATASE 2C"/>
    <property type="match status" value="1"/>
</dbReference>
<feature type="region of interest" description="Disordered" evidence="1">
    <location>
        <begin position="554"/>
        <end position="579"/>
    </location>
</feature>
<evidence type="ECO:0000259" key="3">
    <source>
        <dbReference type="PROSITE" id="PS51746"/>
    </source>
</evidence>
<dbReference type="CDD" id="cd00143">
    <property type="entry name" value="PP2Cc"/>
    <property type="match status" value="1"/>
</dbReference>
<sequence length="742" mass="83083">MTEPMATIQCSNPECQTLNSSENSVCEKCTTPLLKRYLRPLGNWVESFEVGQVIDERYLLITHQVVLDTKPGIPPEFSEDIPEKIRKYLRLFPYRLHLPQIYTYYNLSEAENQGSEIGLLEYGTIPLNESGEPLYPELLPPLTEIWPQTKHNPLRQLNWLWQIVKLWQPLEGQQMVSSLLDLSLVRVNAGMIQLLDFHPDEHNFHSVKELGQLWLSLIEGTSPLIADYLQSLCHYLQRGKIPHPDYLLTYFDSALTRCGQWYDKKYQIFTLTDSGPSRHHNEDACYPDPGEPQEPSPNQTNFTIVCDGVGGQDAGEVASQLAIDTLVEKIPQLPLFRETRNSQQGLQDLAEAINLTNDRISERNDAENRHDRQRMGTTLVLSLVHDHEVYLANVGDSRIYRITSESCHQVTTDDDLASREVRLGYLFYRDAIKYPNAGALVQALGMSNANSLHPNVSRLITDDDCVFLLCSDGLSDYDRVDQYWQLEIAPILAQEKDLPTAGKELINVANNKNGHDNVTISLLYCQIELASDPPTPLSMGDVEALLESAKQDTHPTIDLSDDLPSDLQPTEPLPANKETTGHNNSNFLLIFSILGIIVLIVGAGIYGMLQLLQPTVTPTSVPSPSTSVTPVTPIPSPESSLPLEPGILIQIREVLTVSETAQGTQLYPDLPPESILQILPQDNTEKAMKVKICQIPAEKSPEAPDIKELEGQEAWIVTPDLQPSAYQIYQGETVENCADLEQ</sequence>
<keyword evidence="2" id="KW-0812">Transmembrane</keyword>
<dbReference type="SUPFAM" id="SSF81606">
    <property type="entry name" value="PP2C-like"/>
    <property type="match status" value="1"/>
</dbReference>
<dbReference type="Proteomes" id="UP000001203">
    <property type="component" value="Chromosome circular"/>
</dbReference>
<evidence type="ECO:0000313" key="4">
    <source>
        <dbReference type="EMBL" id="ACB52278.1"/>
    </source>
</evidence>
<reference evidence="4 5" key="1">
    <citation type="journal article" date="2008" name="Proc. Natl. Acad. Sci. U.S.A.">
        <title>The genome of Cyanothece 51142, a unicellular diazotrophic cyanobacterium important in the marine nitrogen cycle.</title>
        <authorList>
            <person name="Welsh E.A."/>
            <person name="Liberton M."/>
            <person name="Stoeckel J."/>
            <person name="Loh T."/>
            <person name="Elvitigala T."/>
            <person name="Wang C."/>
            <person name="Wollam A."/>
            <person name="Fulton R.S."/>
            <person name="Clifton S.W."/>
            <person name="Jacobs J.M."/>
            <person name="Aurora R."/>
            <person name="Ghosh B.K."/>
            <person name="Sherman L.A."/>
            <person name="Smith R.D."/>
            <person name="Wilson R.K."/>
            <person name="Pakrasi H.B."/>
        </authorList>
    </citation>
    <scope>NUCLEOTIDE SEQUENCE [LARGE SCALE GENOMIC DNA]</scope>
    <source>
        <strain evidence="5">ATCC 51142 / BH68</strain>
    </source>
</reference>
<dbReference type="OrthoDB" id="495860at2"/>
<keyword evidence="2" id="KW-1133">Transmembrane helix</keyword>
<dbReference type="HOGENOM" id="CLU_017255_0_0_3"/>
<dbReference type="EMBL" id="CP000806">
    <property type="protein sequence ID" value="ACB52278.1"/>
    <property type="molecule type" value="Genomic_DNA"/>
</dbReference>
<gene>
    <name evidence="4" type="ordered locus">cce_2930</name>
</gene>
<dbReference type="SMART" id="SM00332">
    <property type="entry name" value="PP2Cc"/>
    <property type="match status" value="1"/>
</dbReference>
<dbReference type="GO" id="GO:0004722">
    <property type="term" value="F:protein serine/threonine phosphatase activity"/>
    <property type="evidence" value="ECO:0007669"/>
    <property type="project" value="InterPro"/>
</dbReference>
<organism evidence="4 5">
    <name type="scientific">Crocosphaera subtropica (strain ATCC 51142 / BH68)</name>
    <name type="common">Cyanothece sp. (strain ATCC 51142)</name>
    <dbReference type="NCBI Taxonomy" id="43989"/>
    <lineage>
        <taxon>Bacteria</taxon>
        <taxon>Bacillati</taxon>
        <taxon>Cyanobacteriota</taxon>
        <taxon>Cyanophyceae</taxon>
        <taxon>Oscillatoriophycideae</taxon>
        <taxon>Chroococcales</taxon>
        <taxon>Aphanothecaceae</taxon>
        <taxon>Crocosphaera</taxon>
        <taxon>Crocosphaera subtropica</taxon>
    </lineage>
</organism>